<dbReference type="InterPro" id="IPR036259">
    <property type="entry name" value="MFS_trans_sf"/>
</dbReference>
<evidence type="ECO:0000256" key="1">
    <source>
        <dbReference type="ARBA" id="ARBA00004141"/>
    </source>
</evidence>
<dbReference type="AlphaFoldDB" id="A0A0A9DME6"/>
<dbReference type="EMBL" id="GBRH01211065">
    <property type="protein sequence ID" value="JAD86830.1"/>
    <property type="molecule type" value="Transcribed_RNA"/>
</dbReference>
<dbReference type="GO" id="GO:0016020">
    <property type="term" value="C:membrane"/>
    <property type="evidence" value="ECO:0007669"/>
    <property type="project" value="UniProtKB-SubCell"/>
</dbReference>
<reference evidence="7" key="2">
    <citation type="journal article" date="2015" name="Data Brief">
        <title>Shoot transcriptome of the giant reed, Arundo donax.</title>
        <authorList>
            <person name="Barrero R.A."/>
            <person name="Guerrero F.D."/>
            <person name="Moolhuijzen P."/>
            <person name="Goolsby J.A."/>
            <person name="Tidwell J."/>
            <person name="Bellgard S.E."/>
            <person name="Bellgard M.I."/>
        </authorList>
    </citation>
    <scope>NUCLEOTIDE SEQUENCE</scope>
    <source>
        <tissue evidence="7">Shoot tissue taken approximately 20 cm above the soil surface</tissue>
    </source>
</reference>
<keyword evidence="5" id="KW-0472">Membrane</keyword>
<evidence type="ECO:0000256" key="3">
    <source>
        <dbReference type="ARBA" id="ARBA00022692"/>
    </source>
</evidence>
<evidence type="ECO:0000313" key="7">
    <source>
        <dbReference type="EMBL" id="JAD86830.1"/>
    </source>
</evidence>
<evidence type="ECO:0000256" key="6">
    <source>
        <dbReference type="SAM" id="MobiDB-lite"/>
    </source>
</evidence>
<dbReference type="Pfam" id="PF00854">
    <property type="entry name" value="PTR2"/>
    <property type="match status" value="1"/>
</dbReference>
<dbReference type="PANTHER" id="PTHR11654">
    <property type="entry name" value="OLIGOPEPTIDE TRANSPORTER-RELATED"/>
    <property type="match status" value="1"/>
</dbReference>
<comment type="subcellular location">
    <subcellularLocation>
        <location evidence="1">Membrane</location>
        <topology evidence="1">Multi-pass membrane protein</topology>
    </subcellularLocation>
</comment>
<comment type="similarity">
    <text evidence="2">Belongs to the major facilitator superfamily. Proton-dependent oligopeptide transporter (POT/PTR) (TC 2.A.17) family.</text>
</comment>
<dbReference type="GO" id="GO:0022857">
    <property type="term" value="F:transmembrane transporter activity"/>
    <property type="evidence" value="ECO:0007669"/>
    <property type="project" value="InterPro"/>
</dbReference>
<organism evidence="7">
    <name type="scientific">Arundo donax</name>
    <name type="common">Giant reed</name>
    <name type="synonym">Donax arundinaceus</name>
    <dbReference type="NCBI Taxonomy" id="35708"/>
    <lineage>
        <taxon>Eukaryota</taxon>
        <taxon>Viridiplantae</taxon>
        <taxon>Streptophyta</taxon>
        <taxon>Embryophyta</taxon>
        <taxon>Tracheophyta</taxon>
        <taxon>Spermatophyta</taxon>
        <taxon>Magnoliopsida</taxon>
        <taxon>Liliopsida</taxon>
        <taxon>Poales</taxon>
        <taxon>Poaceae</taxon>
        <taxon>PACMAD clade</taxon>
        <taxon>Arundinoideae</taxon>
        <taxon>Arundineae</taxon>
        <taxon>Arundo</taxon>
    </lineage>
</organism>
<feature type="region of interest" description="Disordered" evidence="6">
    <location>
        <begin position="58"/>
        <end position="89"/>
    </location>
</feature>
<dbReference type="InterPro" id="IPR000109">
    <property type="entry name" value="POT_fam"/>
</dbReference>
<dbReference type="Gene3D" id="1.20.1250.20">
    <property type="entry name" value="MFS general substrate transporter like domains"/>
    <property type="match status" value="1"/>
</dbReference>
<reference evidence="7" key="1">
    <citation type="submission" date="2014-09" db="EMBL/GenBank/DDBJ databases">
        <authorList>
            <person name="Magalhaes I.L.F."/>
            <person name="Oliveira U."/>
            <person name="Santos F.R."/>
            <person name="Vidigal T.H.D.A."/>
            <person name="Brescovit A.D."/>
            <person name="Santos A.J."/>
        </authorList>
    </citation>
    <scope>NUCLEOTIDE SEQUENCE</scope>
    <source>
        <tissue evidence="7">Shoot tissue taken approximately 20 cm above the soil surface</tissue>
    </source>
</reference>
<evidence type="ECO:0000256" key="2">
    <source>
        <dbReference type="ARBA" id="ARBA00005982"/>
    </source>
</evidence>
<evidence type="ECO:0000256" key="5">
    <source>
        <dbReference type="ARBA" id="ARBA00023136"/>
    </source>
</evidence>
<sequence length="89" mass="9041">MGMLTVSALPPFHHDGCSHTSKSLACSPSPVQVAVFYVSLYLVALVEAGHKPCAQAFGADQFDQNDPKESVPGAPSSTGGTSACAPAPP</sequence>
<evidence type="ECO:0000256" key="4">
    <source>
        <dbReference type="ARBA" id="ARBA00022989"/>
    </source>
</evidence>
<protein>
    <submittedName>
        <fullName evidence="7">Uncharacterized protein</fullName>
    </submittedName>
</protein>
<keyword evidence="4" id="KW-1133">Transmembrane helix</keyword>
<keyword evidence="3" id="KW-0812">Transmembrane</keyword>
<name>A0A0A9DME6_ARUDO</name>
<proteinExistence type="inferred from homology"/>
<accession>A0A0A9DME6</accession>